<proteinExistence type="inferred from homology"/>
<organism evidence="9 10">
    <name type="scientific">Chryseosolibacter indicus</name>
    <dbReference type="NCBI Taxonomy" id="2782351"/>
    <lineage>
        <taxon>Bacteria</taxon>
        <taxon>Pseudomonadati</taxon>
        <taxon>Bacteroidota</taxon>
        <taxon>Cytophagia</taxon>
        <taxon>Cytophagales</taxon>
        <taxon>Chryseotaleaceae</taxon>
        <taxon>Chryseosolibacter</taxon>
    </lineage>
</organism>
<dbReference type="HAMAP" id="MF_00490">
    <property type="entry name" value="ComB"/>
    <property type="match status" value="1"/>
</dbReference>
<sequence>MKKVDVCLSPDLMHLYEVQNSAVVVVDILRATSCMTTAIAHGIESITPFAKLEDCLAMKANGFYTAGERDGKKVEGFDLGNSPFEYMQPNLKGKKIAFTTTNGTQAIARSLGAKDIIIGSFLNITAVVNYLRASADDVLIVCAGWKGRVNLEDTLFAGALVNYLADDYTLACDAPLAAQRLYLQAKDNMVDFLKDSSHVRRLAKLNIHKDIEFCLTPDQYEVVPVLKEGVLINHVEVPLLKVAKP</sequence>
<comment type="caution">
    <text evidence="9">The sequence shown here is derived from an EMBL/GenBank/DDBJ whole genome shotgun (WGS) entry which is preliminary data.</text>
</comment>
<name>A0ABS5VST3_9BACT</name>
<dbReference type="InterPro" id="IPR005238">
    <property type="entry name" value="ComB-like"/>
</dbReference>
<dbReference type="PANTHER" id="PTHR37311">
    <property type="entry name" value="2-PHOSPHOSULFOLACTATE PHOSPHATASE-RELATED"/>
    <property type="match status" value="1"/>
</dbReference>
<comment type="catalytic activity">
    <reaction evidence="7 8">
        <text>(2R)-O-phospho-3-sulfolactate + H2O = (2R)-3-sulfolactate + phosphate</text>
        <dbReference type="Rhea" id="RHEA:23416"/>
        <dbReference type="ChEBI" id="CHEBI:15377"/>
        <dbReference type="ChEBI" id="CHEBI:15597"/>
        <dbReference type="ChEBI" id="CHEBI:43474"/>
        <dbReference type="ChEBI" id="CHEBI:58738"/>
        <dbReference type="EC" id="3.1.3.71"/>
    </reaction>
</comment>
<keyword evidence="10" id="KW-1185">Reference proteome</keyword>
<protein>
    <recommendedName>
        <fullName evidence="4 8">Probable 2-phosphosulfolactate phosphatase</fullName>
        <ecNumber evidence="3 8">3.1.3.71</ecNumber>
    </recommendedName>
</protein>
<dbReference type="PANTHER" id="PTHR37311:SF1">
    <property type="entry name" value="2-PHOSPHOSULFOLACTATE PHOSPHATASE-RELATED"/>
    <property type="match status" value="1"/>
</dbReference>
<evidence type="ECO:0000256" key="7">
    <source>
        <dbReference type="ARBA" id="ARBA00033711"/>
    </source>
</evidence>
<keyword evidence="6 8" id="KW-0460">Magnesium</keyword>
<dbReference type="EC" id="3.1.3.71" evidence="3 8"/>
<evidence type="ECO:0000313" key="10">
    <source>
        <dbReference type="Proteomes" id="UP000772618"/>
    </source>
</evidence>
<evidence type="ECO:0000256" key="5">
    <source>
        <dbReference type="ARBA" id="ARBA00022801"/>
    </source>
</evidence>
<dbReference type="Proteomes" id="UP000772618">
    <property type="component" value="Unassembled WGS sequence"/>
</dbReference>
<reference evidence="9 10" key="1">
    <citation type="submission" date="2021-05" db="EMBL/GenBank/DDBJ databases">
        <title>A Polyphasic approach of four new species of the genus Ohtaekwangia: Ohtaekwangia histidinii sp. nov., Ohtaekwangia cretensis sp. nov., Ohtaekwangia indiensis sp. nov., Ohtaekwangia reichenbachii sp. nov. from diverse environment.</title>
        <authorList>
            <person name="Octaviana S."/>
        </authorList>
    </citation>
    <scope>NUCLEOTIDE SEQUENCE [LARGE SCALE GENOMIC DNA]</scope>
    <source>
        <strain evidence="9 10">PWU20</strain>
    </source>
</reference>
<evidence type="ECO:0000256" key="1">
    <source>
        <dbReference type="ARBA" id="ARBA00001946"/>
    </source>
</evidence>
<evidence type="ECO:0000256" key="2">
    <source>
        <dbReference type="ARBA" id="ARBA00009997"/>
    </source>
</evidence>
<dbReference type="Gene3D" id="3.90.1560.10">
    <property type="entry name" value="ComB-like"/>
    <property type="match status" value="1"/>
</dbReference>
<dbReference type="Pfam" id="PF04029">
    <property type="entry name" value="2-ph_phosp"/>
    <property type="match status" value="1"/>
</dbReference>
<evidence type="ECO:0000256" key="8">
    <source>
        <dbReference type="HAMAP-Rule" id="MF_00490"/>
    </source>
</evidence>
<comment type="similarity">
    <text evidence="2 8">Belongs to the ComB family.</text>
</comment>
<evidence type="ECO:0000256" key="3">
    <source>
        <dbReference type="ARBA" id="ARBA00012953"/>
    </source>
</evidence>
<dbReference type="RefSeq" id="WP_254153828.1">
    <property type="nucleotide sequence ID" value="NZ_JAHESD010000021.1"/>
</dbReference>
<dbReference type="SUPFAM" id="SSF142823">
    <property type="entry name" value="ComB-like"/>
    <property type="match status" value="1"/>
</dbReference>
<gene>
    <name evidence="8" type="primary">comB</name>
    <name evidence="9" type="ORF">KK060_11280</name>
</gene>
<keyword evidence="5 8" id="KW-0378">Hydrolase</keyword>
<dbReference type="EMBL" id="JAHESD010000021">
    <property type="protein sequence ID" value="MBT1703867.1"/>
    <property type="molecule type" value="Genomic_DNA"/>
</dbReference>
<accession>A0ABS5VST3</accession>
<dbReference type="InterPro" id="IPR036702">
    <property type="entry name" value="ComB-like_sf"/>
</dbReference>
<comment type="cofactor">
    <cofactor evidence="1 8">
        <name>Mg(2+)</name>
        <dbReference type="ChEBI" id="CHEBI:18420"/>
    </cofactor>
</comment>
<evidence type="ECO:0000256" key="6">
    <source>
        <dbReference type="ARBA" id="ARBA00022842"/>
    </source>
</evidence>
<evidence type="ECO:0000313" key="9">
    <source>
        <dbReference type="EMBL" id="MBT1703867.1"/>
    </source>
</evidence>
<evidence type="ECO:0000256" key="4">
    <source>
        <dbReference type="ARBA" id="ARBA00021948"/>
    </source>
</evidence>